<evidence type="ECO:0000313" key="7">
    <source>
        <dbReference type="EMBL" id="EHJ09387.1"/>
    </source>
</evidence>
<gene>
    <name evidence="7" type="ORF">CWATWH0003_B177</name>
</gene>
<evidence type="ECO:0000256" key="3">
    <source>
        <dbReference type="ARBA" id="ARBA00022691"/>
    </source>
</evidence>
<comment type="caution">
    <text evidence="7">The sequence shown here is derived from an EMBL/GenBank/DDBJ whole genome shotgun (WGS) entry which is preliminary data.</text>
</comment>
<dbReference type="SFLD" id="SFLDG01066">
    <property type="entry name" value="organic_radical-activating_enz"/>
    <property type="match status" value="1"/>
</dbReference>
<dbReference type="GO" id="GO:0004748">
    <property type="term" value="F:ribonucleoside-diphosphate reductase activity, thioredoxin disulfide as acceptor"/>
    <property type="evidence" value="ECO:0007669"/>
    <property type="project" value="TreeGrafter"/>
</dbReference>
<dbReference type="SFLD" id="SFLDF00299">
    <property type="entry name" value="anaerobic_ribonucleoside-triph"/>
    <property type="match status" value="1"/>
</dbReference>
<dbReference type="PANTHER" id="PTHR30352:SF2">
    <property type="entry name" value="ANAEROBIC RIBONUCLEOSIDE-TRIPHOSPHATE REDUCTASE-ACTIVATING PROTEIN"/>
    <property type="match status" value="1"/>
</dbReference>
<protein>
    <submittedName>
        <fullName evidence="7">Ribonucleotide reductase of class III (Anaerobic), activating protein</fullName>
        <ecNumber evidence="7">1.97.1.4</ecNumber>
    </submittedName>
</protein>
<dbReference type="PANTHER" id="PTHR30352">
    <property type="entry name" value="PYRUVATE FORMATE-LYASE-ACTIVATING ENZYME"/>
    <property type="match status" value="1"/>
</dbReference>
<dbReference type="EC" id="1.97.1.4" evidence="7"/>
<dbReference type="PATRIC" id="fig|423471.3.peg.5446"/>
<dbReference type="InterPro" id="IPR058240">
    <property type="entry name" value="rSAM_sf"/>
</dbReference>
<dbReference type="Proteomes" id="UP000003477">
    <property type="component" value="Unassembled WGS sequence"/>
</dbReference>
<name>G5JEJ0_CROWT</name>
<comment type="cofactor">
    <cofactor evidence="1">
        <name>[4Fe-4S] cluster</name>
        <dbReference type="ChEBI" id="CHEBI:49883"/>
    </cofactor>
</comment>
<evidence type="ECO:0000313" key="8">
    <source>
        <dbReference type="Proteomes" id="UP000003477"/>
    </source>
</evidence>
<evidence type="ECO:0000256" key="1">
    <source>
        <dbReference type="ARBA" id="ARBA00001966"/>
    </source>
</evidence>
<keyword evidence="7" id="KW-0560">Oxidoreductase</keyword>
<dbReference type="InterPro" id="IPR034457">
    <property type="entry name" value="Organic_radical-activating"/>
</dbReference>
<dbReference type="InterPro" id="IPR007197">
    <property type="entry name" value="rSAM"/>
</dbReference>
<keyword evidence="4" id="KW-0479">Metal-binding</keyword>
<dbReference type="SFLD" id="SFLDS00029">
    <property type="entry name" value="Radical_SAM"/>
    <property type="match status" value="1"/>
</dbReference>
<keyword evidence="2" id="KW-0004">4Fe-4S</keyword>
<dbReference type="SFLD" id="SFLDG01063">
    <property type="entry name" value="activating_enzymes__group_1"/>
    <property type="match status" value="1"/>
</dbReference>
<dbReference type="GO" id="GO:0046872">
    <property type="term" value="F:metal ion binding"/>
    <property type="evidence" value="ECO:0007669"/>
    <property type="project" value="UniProtKB-KW"/>
</dbReference>
<evidence type="ECO:0000256" key="6">
    <source>
        <dbReference type="ARBA" id="ARBA00023014"/>
    </source>
</evidence>
<dbReference type="AlphaFoldDB" id="G5JEJ0"/>
<proteinExistence type="predicted"/>
<dbReference type="EMBL" id="AESD01001030">
    <property type="protein sequence ID" value="EHJ09387.1"/>
    <property type="molecule type" value="Genomic_DNA"/>
</dbReference>
<dbReference type="GO" id="GO:0051539">
    <property type="term" value="F:4 iron, 4 sulfur cluster binding"/>
    <property type="evidence" value="ECO:0007669"/>
    <property type="project" value="UniProtKB-KW"/>
</dbReference>
<dbReference type="Gene3D" id="3.20.20.70">
    <property type="entry name" value="Aldolase class I"/>
    <property type="match status" value="1"/>
</dbReference>
<organism evidence="7 8">
    <name type="scientific">Crocosphaera watsonii WH 0003</name>
    <dbReference type="NCBI Taxonomy" id="423471"/>
    <lineage>
        <taxon>Bacteria</taxon>
        <taxon>Bacillati</taxon>
        <taxon>Cyanobacteriota</taxon>
        <taxon>Cyanophyceae</taxon>
        <taxon>Oscillatoriophycideae</taxon>
        <taxon>Chroococcales</taxon>
        <taxon>Aphanothecaceae</taxon>
        <taxon>Crocosphaera</taxon>
    </lineage>
</organism>
<accession>G5JEJ0</accession>
<evidence type="ECO:0000256" key="4">
    <source>
        <dbReference type="ARBA" id="ARBA00022723"/>
    </source>
</evidence>
<keyword evidence="3" id="KW-0949">S-adenosyl-L-methionine</keyword>
<reference evidence="7 8" key="1">
    <citation type="journal article" date="2011" name="Front. Microbiol.">
        <title>Two Strains of Crocosphaera watsonii with Highly Conserved Genomes are Distinguished by Strain-Specific Features.</title>
        <authorList>
            <person name="Bench S.R."/>
            <person name="Ilikchyan I.N."/>
            <person name="Tripp H.J."/>
            <person name="Zehr J.P."/>
        </authorList>
    </citation>
    <scope>NUCLEOTIDE SEQUENCE [LARGE SCALE GENOMIC DNA]</scope>
    <source>
        <strain evidence="7 8">WH 0003</strain>
    </source>
</reference>
<dbReference type="Pfam" id="PF13353">
    <property type="entry name" value="Fer4_12"/>
    <property type="match status" value="1"/>
</dbReference>
<dbReference type="InterPro" id="IPR012837">
    <property type="entry name" value="NrdG"/>
</dbReference>
<keyword evidence="5" id="KW-0408">Iron</keyword>
<dbReference type="SUPFAM" id="SSF102114">
    <property type="entry name" value="Radical SAM enzymes"/>
    <property type="match status" value="1"/>
</dbReference>
<dbReference type="GO" id="GO:0043365">
    <property type="term" value="F:[formate-C-acetyltransferase]-activating enzyme activity"/>
    <property type="evidence" value="ECO:0007669"/>
    <property type="project" value="UniProtKB-EC"/>
</dbReference>
<sequence>MFNPSKINLFRYHAPVEVLGPGKRAVIWVQGCPFSCRGCIVPESWSEDTGEAIAVSELAEWILEQPDDIEGITLSGGEPMEQAQSLTQLINIVRQNRDMGVVCYTGYLWEELQQNGTQEQHTLLSNIDLLIDGHYLEQQHDNLRWRGSRNQRLLPLTPRYADEVKHILAHGDNTAGIKVDLDANHQLAFTGVPHVPRFRETLEEKMRAKGVILKKISDQQ</sequence>
<evidence type="ECO:0000256" key="2">
    <source>
        <dbReference type="ARBA" id="ARBA00022485"/>
    </source>
</evidence>
<evidence type="ECO:0000256" key="5">
    <source>
        <dbReference type="ARBA" id="ARBA00023004"/>
    </source>
</evidence>
<dbReference type="GeneID" id="88769115"/>
<dbReference type="InterPro" id="IPR013785">
    <property type="entry name" value="Aldolase_TIM"/>
</dbReference>
<dbReference type="RefSeq" id="WP_007313556.1">
    <property type="nucleotide sequence ID" value="NZ_AESD01001030.1"/>
</dbReference>
<dbReference type="CDD" id="cd01335">
    <property type="entry name" value="Radical_SAM"/>
    <property type="match status" value="1"/>
</dbReference>
<keyword evidence="6" id="KW-0411">Iron-sulfur</keyword>